<keyword evidence="2" id="KW-1185">Reference proteome</keyword>
<accession>A0ABQ7E6G8</accession>
<evidence type="ECO:0000313" key="2">
    <source>
        <dbReference type="Proteomes" id="UP000266723"/>
    </source>
</evidence>
<organism evidence="1 2">
    <name type="scientific">Brassica cretica</name>
    <name type="common">Mustard</name>
    <dbReference type="NCBI Taxonomy" id="69181"/>
    <lineage>
        <taxon>Eukaryota</taxon>
        <taxon>Viridiplantae</taxon>
        <taxon>Streptophyta</taxon>
        <taxon>Embryophyta</taxon>
        <taxon>Tracheophyta</taxon>
        <taxon>Spermatophyta</taxon>
        <taxon>Magnoliopsida</taxon>
        <taxon>eudicotyledons</taxon>
        <taxon>Gunneridae</taxon>
        <taxon>Pentapetalae</taxon>
        <taxon>rosids</taxon>
        <taxon>malvids</taxon>
        <taxon>Brassicales</taxon>
        <taxon>Brassicaceae</taxon>
        <taxon>Brassiceae</taxon>
        <taxon>Brassica</taxon>
    </lineage>
</organism>
<sequence>MAETRSQGLLAPESELSLQQLLERLRLRYERPSYTEHRNLQPASAVTTFNHQASVPASTVSEAPIRKRTKKIRRIISRDEIDDQRFKGLCVFCDKPETLEHYHKNARLFMIDGDEDQLSCDKDLVEKEVESKSFLPNERCDVSGLIAKMDIIDAIATLDTNESIGTKDSTDSITKIDPHQDTESLEIYLSASIPESNSNQDVEADSVSQLEEFEKELLVNGSHCVSVWLAPKIEESFILDVELGVQLIQKAVKATDFVEHHLFDQLSLRQLKSQKDWTFKYKPKKRSQHSSVKVCTEKEELQVVVSDNINDGFGWDHLCGYHEEMLRVCATEVEELVPLKYSKTWRFKFRKNKPSIALCGEQEEDKWEHLNGNMPSGFDCSTWQRVVVRGRCDSTQKLMAFYESVQSSWFLEIFCVSNGTGSFTIWHRWRCKGASTLYETKEAEKLKALTELIEDQIKIVCPDELRVGRIDSSVCATAVEERVLLKLYKSWQFKFRGKMETIKWTDSLIDLWKLSILTLSAVSLIILTERCLIEKLLILKVAVEFDEFHGQRRECVLELHFRMCFRNVYSDLSVRNTDSSVSVHKITRGVVDWSDLFSGQEVAPVTNLGSSEETGAYSSPKSAFVIAMACSSSGELWQFTCSPTDVTSSQVHLDVSSSSMSEGYPRL</sequence>
<name>A0ABQ7E6G8_BRACR</name>
<dbReference type="EMBL" id="QGKV02000299">
    <property type="protein sequence ID" value="KAF3592813.1"/>
    <property type="molecule type" value="Genomic_DNA"/>
</dbReference>
<dbReference type="Proteomes" id="UP000266723">
    <property type="component" value="Unassembled WGS sequence"/>
</dbReference>
<gene>
    <name evidence="1" type="ORF">DY000_02022089</name>
</gene>
<proteinExistence type="predicted"/>
<protein>
    <submittedName>
        <fullName evidence="1">Uncharacterized protein</fullName>
    </submittedName>
</protein>
<reference evidence="1 2" key="1">
    <citation type="journal article" date="2020" name="BMC Genomics">
        <title>Intraspecific diversification of the crop wild relative Brassica cretica Lam. using demographic model selection.</title>
        <authorList>
            <person name="Kioukis A."/>
            <person name="Michalopoulou V.A."/>
            <person name="Briers L."/>
            <person name="Pirintsos S."/>
            <person name="Studholme D.J."/>
            <person name="Pavlidis P."/>
            <person name="Sarris P.F."/>
        </authorList>
    </citation>
    <scope>NUCLEOTIDE SEQUENCE [LARGE SCALE GENOMIC DNA]</scope>
    <source>
        <strain evidence="2">cv. PFS-1207/04</strain>
    </source>
</reference>
<evidence type="ECO:0000313" key="1">
    <source>
        <dbReference type="EMBL" id="KAF3592813.1"/>
    </source>
</evidence>
<comment type="caution">
    <text evidence="1">The sequence shown here is derived from an EMBL/GenBank/DDBJ whole genome shotgun (WGS) entry which is preliminary data.</text>
</comment>